<dbReference type="InterPro" id="IPR044674">
    <property type="entry name" value="EDEM1/2/3"/>
</dbReference>
<dbReference type="OrthoDB" id="8118055at2759"/>
<keyword evidence="4" id="KW-0325">Glycoprotein</keyword>
<dbReference type="GO" id="GO:0005509">
    <property type="term" value="F:calcium ion binding"/>
    <property type="evidence" value="ECO:0007669"/>
    <property type="project" value="InterPro"/>
</dbReference>
<dbReference type="EMBL" id="KN549359">
    <property type="protein sequence ID" value="KHJ98081.1"/>
    <property type="molecule type" value="Genomic_DNA"/>
</dbReference>
<dbReference type="GO" id="GO:0005975">
    <property type="term" value="P:carbohydrate metabolic process"/>
    <property type="evidence" value="ECO:0007669"/>
    <property type="project" value="InterPro"/>
</dbReference>
<gene>
    <name evidence="6" type="ORF">OESDEN_01942</name>
</gene>
<evidence type="ECO:0000256" key="5">
    <source>
        <dbReference type="PIRSR" id="PIRSR601382-2"/>
    </source>
</evidence>
<dbReference type="GO" id="GO:0016020">
    <property type="term" value="C:membrane"/>
    <property type="evidence" value="ECO:0007669"/>
    <property type="project" value="InterPro"/>
</dbReference>
<dbReference type="InterPro" id="IPR036026">
    <property type="entry name" value="Seven-hairpin_glycosidases"/>
</dbReference>
<dbReference type="Proteomes" id="UP000053660">
    <property type="component" value="Unassembled WGS sequence"/>
</dbReference>
<keyword evidence="3" id="KW-0256">Endoplasmic reticulum</keyword>
<dbReference type="PANTHER" id="PTHR45679:SF5">
    <property type="entry name" value="ER DEGRADATION-ENHANCING ALPHA-MANNOSIDASE-LIKE PROTEIN 1"/>
    <property type="match status" value="1"/>
</dbReference>
<name>A0A0B1TPR1_OESDE</name>
<evidence type="ECO:0000256" key="1">
    <source>
        <dbReference type="ARBA" id="ARBA00004240"/>
    </source>
</evidence>
<dbReference type="GO" id="GO:1904380">
    <property type="term" value="P:endoplasmic reticulum mannose trimming"/>
    <property type="evidence" value="ECO:0007669"/>
    <property type="project" value="InterPro"/>
</dbReference>
<feature type="binding site" evidence="5">
    <location>
        <position position="62"/>
    </location>
    <ligand>
        <name>Ca(2+)</name>
        <dbReference type="ChEBI" id="CHEBI:29108"/>
    </ligand>
</feature>
<comment type="subcellular location">
    <subcellularLocation>
        <location evidence="1">Endoplasmic reticulum</location>
    </subcellularLocation>
</comment>
<dbReference type="PANTHER" id="PTHR45679">
    <property type="entry name" value="ER DEGRADATION-ENHANCING ALPHA-MANNOSIDASE-LIKE PROTEIN 2"/>
    <property type="match status" value="1"/>
</dbReference>
<comment type="similarity">
    <text evidence="2">Belongs to the glycosyl hydrolase 47 family.</text>
</comment>
<dbReference type="GO" id="GO:0044322">
    <property type="term" value="C:endoplasmic reticulum quality control compartment"/>
    <property type="evidence" value="ECO:0007669"/>
    <property type="project" value="GOC"/>
</dbReference>
<evidence type="ECO:0008006" key="8">
    <source>
        <dbReference type="Google" id="ProtNLM"/>
    </source>
</evidence>
<accession>A0A0B1TPR1</accession>
<organism evidence="6 7">
    <name type="scientific">Oesophagostomum dentatum</name>
    <name type="common">Nodular worm</name>
    <dbReference type="NCBI Taxonomy" id="61180"/>
    <lineage>
        <taxon>Eukaryota</taxon>
        <taxon>Metazoa</taxon>
        <taxon>Ecdysozoa</taxon>
        <taxon>Nematoda</taxon>
        <taxon>Chromadorea</taxon>
        <taxon>Rhabditida</taxon>
        <taxon>Rhabditina</taxon>
        <taxon>Rhabditomorpha</taxon>
        <taxon>Strongyloidea</taxon>
        <taxon>Strongylidae</taxon>
        <taxon>Oesophagostomum</taxon>
    </lineage>
</organism>
<evidence type="ECO:0000313" key="7">
    <source>
        <dbReference type="Proteomes" id="UP000053660"/>
    </source>
</evidence>
<proteinExistence type="inferred from homology"/>
<dbReference type="AlphaFoldDB" id="A0A0B1TPR1"/>
<dbReference type="Pfam" id="PF01532">
    <property type="entry name" value="Glyco_hydro_47"/>
    <property type="match status" value="1"/>
</dbReference>
<evidence type="ECO:0000256" key="4">
    <source>
        <dbReference type="ARBA" id="ARBA00023180"/>
    </source>
</evidence>
<dbReference type="InterPro" id="IPR001382">
    <property type="entry name" value="Glyco_hydro_47"/>
</dbReference>
<sequence>MDSLNSKTRVKCGFATVHNVDDGSLEDRMESFFLAETMKYLYLLFDEQNPVNIHQERLLFTTEGHIVPILHKFRNHSYIEPRIHGRVSSQKLISGPQPKLVLSNGEAVVRRASESYTRSVGNSSCETTQAFPRHVPPLGDDHMKEIFQSVGLIWEWWS</sequence>
<dbReference type="InterPro" id="IPR012341">
    <property type="entry name" value="6hp_glycosidase-like_sf"/>
</dbReference>
<reference evidence="6 7" key="1">
    <citation type="submission" date="2014-03" db="EMBL/GenBank/DDBJ databases">
        <title>Draft genome of the hookworm Oesophagostomum dentatum.</title>
        <authorList>
            <person name="Mitreva M."/>
        </authorList>
    </citation>
    <scope>NUCLEOTIDE SEQUENCE [LARGE SCALE GENOMIC DNA]</scope>
    <source>
        <strain evidence="6 7">OD-Hann</strain>
    </source>
</reference>
<keyword evidence="7" id="KW-1185">Reference proteome</keyword>
<evidence type="ECO:0000256" key="3">
    <source>
        <dbReference type="ARBA" id="ARBA00022824"/>
    </source>
</evidence>
<dbReference type="SUPFAM" id="SSF48225">
    <property type="entry name" value="Seven-hairpin glycosidases"/>
    <property type="match status" value="1"/>
</dbReference>
<comment type="cofactor">
    <cofactor evidence="5">
        <name>Ca(2+)</name>
        <dbReference type="ChEBI" id="CHEBI:29108"/>
    </cofactor>
</comment>
<evidence type="ECO:0000313" key="6">
    <source>
        <dbReference type="EMBL" id="KHJ98081.1"/>
    </source>
</evidence>
<dbReference type="GO" id="GO:0004571">
    <property type="term" value="F:mannosyl-oligosaccharide 1,2-alpha-mannosidase activity"/>
    <property type="evidence" value="ECO:0007669"/>
    <property type="project" value="InterPro"/>
</dbReference>
<dbReference type="Gene3D" id="1.50.10.10">
    <property type="match status" value="1"/>
</dbReference>
<keyword evidence="5" id="KW-0479">Metal-binding</keyword>
<keyword evidence="5" id="KW-0106">Calcium</keyword>
<protein>
    <recommendedName>
        <fullName evidence="8">Alpha-1,2-Mannosidase</fullName>
    </recommendedName>
</protein>
<evidence type="ECO:0000256" key="2">
    <source>
        <dbReference type="ARBA" id="ARBA00007658"/>
    </source>
</evidence>